<feature type="transmembrane region" description="Helical" evidence="7">
    <location>
        <begin position="289"/>
        <end position="310"/>
    </location>
</feature>
<feature type="transmembrane region" description="Helical" evidence="7">
    <location>
        <begin position="537"/>
        <end position="558"/>
    </location>
</feature>
<feature type="transmembrane region" description="Helical" evidence="7">
    <location>
        <begin position="447"/>
        <end position="466"/>
    </location>
</feature>
<evidence type="ECO:0000313" key="9">
    <source>
        <dbReference type="Proteomes" id="UP001161247"/>
    </source>
</evidence>
<evidence type="ECO:0000256" key="3">
    <source>
        <dbReference type="ARBA" id="ARBA00022448"/>
    </source>
</evidence>
<dbReference type="SUPFAM" id="SSF103481">
    <property type="entry name" value="Multidrug resistance efflux transporter EmrE"/>
    <property type="match status" value="2"/>
</dbReference>
<keyword evidence="5 7" id="KW-1133">Transmembrane helix</keyword>
<feature type="transmembrane region" description="Helical" evidence="7">
    <location>
        <begin position="52"/>
        <end position="70"/>
    </location>
</feature>
<evidence type="ECO:0000313" key="8">
    <source>
        <dbReference type="EMBL" id="CAI9116256.1"/>
    </source>
</evidence>
<feature type="transmembrane region" description="Helical" evidence="7">
    <location>
        <begin position="90"/>
        <end position="111"/>
    </location>
</feature>
<dbReference type="Pfam" id="PF16913">
    <property type="entry name" value="PUNUT"/>
    <property type="match status" value="2"/>
</dbReference>
<dbReference type="Proteomes" id="UP001161247">
    <property type="component" value="Chromosome 8"/>
</dbReference>
<evidence type="ECO:0000256" key="6">
    <source>
        <dbReference type="ARBA" id="ARBA00023136"/>
    </source>
</evidence>
<organism evidence="8 9">
    <name type="scientific">Oldenlandia corymbosa var. corymbosa</name>
    <dbReference type="NCBI Taxonomy" id="529605"/>
    <lineage>
        <taxon>Eukaryota</taxon>
        <taxon>Viridiplantae</taxon>
        <taxon>Streptophyta</taxon>
        <taxon>Embryophyta</taxon>
        <taxon>Tracheophyta</taxon>
        <taxon>Spermatophyta</taxon>
        <taxon>Magnoliopsida</taxon>
        <taxon>eudicotyledons</taxon>
        <taxon>Gunneridae</taxon>
        <taxon>Pentapetalae</taxon>
        <taxon>asterids</taxon>
        <taxon>lamiids</taxon>
        <taxon>Gentianales</taxon>
        <taxon>Rubiaceae</taxon>
        <taxon>Rubioideae</taxon>
        <taxon>Spermacoceae</taxon>
        <taxon>Hedyotis-Oldenlandia complex</taxon>
        <taxon>Oldenlandia</taxon>
    </lineage>
</organism>
<reference evidence="8" key="1">
    <citation type="submission" date="2023-03" db="EMBL/GenBank/DDBJ databases">
        <authorList>
            <person name="Julca I."/>
        </authorList>
    </citation>
    <scope>NUCLEOTIDE SEQUENCE</scope>
</reference>
<keyword evidence="6 7" id="KW-0472">Membrane</keyword>
<evidence type="ECO:0000256" key="2">
    <source>
        <dbReference type="ARBA" id="ARBA00006213"/>
    </source>
</evidence>
<dbReference type="PANTHER" id="PTHR31376:SF8">
    <property type="entry name" value="PURINE PERMEASE-RELATED"/>
    <property type="match status" value="1"/>
</dbReference>
<evidence type="ECO:0000256" key="5">
    <source>
        <dbReference type="ARBA" id="ARBA00022989"/>
    </source>
</evidence>
<comment type="subcellular location">
    <subcellularLocation>
        <location evidence="1">Membrane</location>
        <topology evidence="1">Multi-pass membrane protein</topology>
    </subcellularLocation>
</comment>
<feature type="transmembrane region" description="Helical" evidence="7">
    <location>
        <begin position="671"/>
        <end position="690"/>
    </location>
</feature>
<proteinExistence type="inferred from homology"/>
<feature type="transmembrane region" description="Helical" evidence="7">
    <location>
        <begin position="218"/>
        <end position="241"/>
    </location>
</feature>
<feature type="transmembrane region" description="Helical" evidence="7">
    <location>
        <begin position="182"/>
        <end position="206"/>
    </location>
</feature>
<evidence type="ECO:0000256" key="4">
    <source>
        <dbReference type="ARBA" id="ARBA00022692"/>
    </source>
</evidence>
<keyword evidence="3" id="KW-0813">Transport</keyword>
<protein>
    <submittedName>
        <fullName evidence="8">OLC1v1017353C1</fullName>
    </submittedName>
</protein>
<sequence>MAIFKKLKTCMSKKTLVVLLCCILQAVGQVGGPLIRRTYFLHGGKRKWLTAWLVTAGFPFLFLPICISYAKTRADNTKADSSSSSSRFFVTPKLFGASAVLGFLIATNNYLYTFGPSYLPVSVYSLLISSQLAFTSIFAYFIVNHKFTHYSINAVVLMTFGSIVLGLNMNGDRPAGESSAQYTLGFCMTLAAAALHGFIMPALQYTRKIAAIPFTFDIVLRLQFLISVFATLFCTIAMIINKDFQAVPKEAAEFELGPTKYYMTLAFAALGLQCLSIGSIGLVFSSSSLFGGIVFALLVPVQQIFAVIFLPESFSAEKWLALVMCLWGVASYFFGEYKVNQTKQLTDTSNFYADHEEELRRKLKAWVSMKALVVILCFISQAVGQVAGTLIRRTYFLHGGNSKWLSAWLVTAGFPCLFLPIFISYAKTRSNPTSSSSPSSYRFLITPKLFGAGALLGTLLAINSYLYSFGPSYVPVSVYSLLASTQLAFTSIFAYFIVKHKFTQYSVNSVVLMTFGSIVLGLNMNRDRPAGESNGKFTLGFCMTLAAAALHGFIMPALEYTRKMASVPFTFDLVMQLQFLISVFATLFCTIAMIINHDFQAMPKEAAEFELGPTKYYMILAFAALAYQALSIGSTGLVFSSSSLFTGIVYALLVPVQQIFAVIFLPERFSAEKWLALVMCLWGVVSYFYGEYKVHQKKQLSDTSHIDIGHEEDDV</sequence>
<feature type="transmembrane region" description="Helical" evidence="7">
    <location>
        <begin position="616"/>
        <end position="639"/>
    </location>
</feature>
<dbReference type="GO" id="GO:0016020">
    <property type="term" value="C:membrane"/>
    <property type="evidence" value="ECO:0007669"/>
    <property type="project" value="UniProtKB-SubCell"/>
</dbReference>
<keyword evidence="4 7" id="KW-0812">Transmembrane</keyword>
<comment type="similarity">
    <text evidence="2">Belongs to the purine permeases (TC 2.A.7.14) family.</text>
</comment>
<feature type="transmembrane region" description="Helical" evidence="7">
    <location>
        <begin position="261"/>
        <end position="284"/>
    </location>
</feature>
<gene>
    <name evidence="8" type="ORF">OLC1_LOCUS22605</name>
</gene>
<dbReference type="GO" id="GO:0015211">
    <property type="term" value="F:purine nucleoside transmembrane transporter activity"/>
    <property type="evidence" value="ECO:0007669"/>
    <property type="project" value="InterPro"/>
</dbReference>
<feature type="transmembrane region" description="Helical" evidence="7">
    <location>
        <begin position="404"/>
        <end position="426"/>
    </location>
</feature>
<dbReference type="InterPro" id="IPR037185">
    <property type="entry name" value="EmrE-like"/>
</dbReference>
<feature type="transmembrane region" description="Helical" evidence="7">
    <location>
        <begin position="123"/>
        <end position="143"/>
    </location>
</feature>
<dbReference type="GO" id="GO:0005345">
    <property type="term" value="F:purine nucleobase transmembrane transporter activity"/>
    <property type="evidence" value="ECO:0007669"/>
    <property type="project" value="UniProtKB-ARBA"/>
</dbReference>
<name>A0AAV1E982_OLDCO</name>
<feature type="transmembrane region" description="Helical" evidence="7">
    <location>
        <begin position="579"/>
        <end position="596"/>
    </location>
</feature>
<dbReference type="InterPro" id="IPR030182">
    <property type="entry name" value="PUP_plant"/>
</dbReference>
<accession>A0AAV1E982</accession>
<dbReference type="EMBL" id="OX459125">
    <property type="protein sequence ID" value="CAI9116256.1"/>
    <property type="molecule type" value="Genomic_DNA"/>
</dbReference>
<dbReference type="PANTHER" id="PTHR31376">
    <property type="entry name" value="OS09G0467300 PROTEIN-RELATED"/>
    <property type="match status" value="1"/>
</dbReference>
<evidence type="ECO:0000256" key="1">
    <source>
        <dbReference type="ARBA" id="ARBA00004141"/>
    </source>
</evidence>
<evidence type="ECO:0000256" key="7">
    <source>
        <dbReference type="SAM" id="Phobius"/>
    </source>
</evidence>
<feature type="transmembrane region" description="Helical" evidence="7">
    <location>
        <begin position="371"/>
        <end position="392"/>
    </location>
</feature>
<feature type="transmembrane region" description="Helical" evidence="7">
    <location>
        <begin position="150"/>
        <end position="170"/>
    </location>
</feature>
<feature type="transmembrane region" description="Helical" evidence="7">
    <location>
        <begin position="644"/>
        <end position="665"/>
    </location>
</feature>
<dbReference type="AlphaFoldDB" id="A0AAV1E982"/>
<feature type="transmembrane region" description="Helical" evidence="7">
    <location>
        <begin position="505"/>
        <end position="525"/>
    </location>
</feature>
<keyword evidence="9" id="KW-1185">Reference proteome</keyword>
<feature type="transmembrane region" description="Helical" evidence="7">
    <location>
        <begin position="316"/>
        <end position="335"/>
    </location>
</feature>
<feature type="transmembrane region" description="Helical" evidence="7">
    <location>
        <begin position="478"/>
        <end position="498"/>
    </location>
</feature>